<keyword evidence="2" id="KW-0645">Protease</keyword>
<feature type="domain" description="NlpC/P60" evidence="5">
    <location>
        <begin position="170"/>
        <end position="286"/>
    </location>
</feature>
<evidence type="ECO:0000313" key="7">
    <source>
        <dbReference type="Proteomes" id="UP000465240"/>
    </source>
</evidence>
<dbReference type="PROSITE" id="PS51935">
    <property type="entry name" value="NLPC_P60"/>
    <property type="match status" value="1"/>
</dbReference>
<dbReference type="SUPFAM" id="SSF54001">
    <property type="entry name" value="Cysteine proteinases"/>
    <property type="match status" value="1"/>
</dbReference>
<protein>
    <submittedName>
        <fullName evidence="6">NLP/P60 family protein</fullName>
    </submittedName>
</protein>
<dbReference type="EMBL" id="BLKX01000003">
    <property type="protein sequence ID" value="GFG83170.1"/>
    <property type="molecule type" value="Genomic_DNA"/>
</dbReference>
<evidence type="ECO:0000313" key="6">
    <source>
        <dbReference type="EMBL" id="GFG83170.1"/>
    </source>
</evidence>
<comment type="caution">
    <text evidence="6">The sequence shown here is derived from an EMBL/GenBank/DDBJ whole genome shotgun (WGS) entry which is preliminary data.</text>
</comment>
<comment type="similarity">
    <text evidence="1">Belongs to the peptidase C40 family.</text>
</comment>
<keyword evidence="3" id="KW-0378">Hydrolase</keyword>
<evidence type="ECO:0000256" key="1">
    <source>
        <dbReference type="ARBA" id="ARBA00007074"/>
    </source>
</evidence>
<dbReference type="PANTHER" id="PTHR47359">
    <property type="entry name" value="PEPTIDOGLYCAN DL-ENDOPEPTIDASE CWLO"/>
    <property type="match status" value="1"/>
</dbReference>
<proteinExistence type="inferred from homology"/>
<dbReference type="InterPro" id="IPR038765">
    <property type="entry name" value="Papain-like_cys_pep_sf"/>
</dbReference>
<dbReference type="Gene3D" id="3.90.1720.10">
    <property type="entry name" value="endopeptidase domain like (from Nostoc punctiforme)"/>
    <property type="match status" value="1"/>
</dbReference>
<dbReference type="Proteomes" id="UP000465240">
    <property type="component" value="Unassembled WGS sequence"/>
</dbReference>
<reference evidence="6 7" key="1">
    <citation type="journal article" date="2019" name="Emerg. Microbes Infect.">
        <title>Comprehensive subspecies identification of 175 nontuberculous mycobacteria species based on 7547 genomic profiles.</title>
        <authorList>
            <person name="Matsumoto Y."/>
            <person name="Kinjo T."/>
            <person name="Motooka D."/>
            <person name="Nabeya D."/>
            <person name="Jung N."/>
            <person name="Uechi K."/>
            <person name="Horii T."/>
            <person name="Iida T."/>
            <person name="Fujita J."/>
            <person name="Nakamura S."/>
        </authorList>
    </citation>
    <scope>NUCLEOTIDE SEQUENCE [LARGE SCALE GENOMIC DNA]</scope>
    <source>
        <strain evidence="6 7">JCM 18565</strain>
    </source>
</reference>
<dbReference type="InterPro" id="IPR051794">
    <property type="entry name" value="PG_Endopeptidase_C40"/>
</dbReference>
<keyword evidence="7" id="KW-1185">Reference proteome</keyword>
<dbReference type="RefSeq" id="WP_120795217.1">
    <property type="nucleotide sequence ID" value="NZ_BLKX01000003.1"/>
</dbReference>
<evidence type="ECO:0000256" key="2">
    <source>
        <dbReference type="ARBA" id="ARBA00022670"/>
    </source>
</evidence>
<keyword evidence="4" id="KW-0788">Thiol protease</keyword>
<dbReference type="PANTHER" id="PTHR47359:SF3">
    <property type="entry name" value="NLP_P60 DOMAIN-CONTAINING PROTEIN-RELATED"/>
    <property type="match status" value="1"/>
</dbReference>
<evidence type="ECO:0000256" key="4">
    <source>
        <dbReference type="ARBA" id="ARBA00022807"/>
    </source>
</evidence>
<dbReference type="Pfam" id="PF00877">
    <property type="entry name" value="NLPC_P60"/>
    <property type="match status" value="1"/>
</dbReference>
<evidence type="ECO:0000259" key="5">
    <source>
        <dbReference type="PROSITE" id="PS51935"/>
    </source>
</evidence>
<accession>A0ABQ1CG15</accession>
<sequence length="286" mass="30768">MDPETLELLRRAHAVFGTPSAQPTVNGADNPPPLDQRLAGNAGLHTGGGQPQYRAELTRFRNALAASAGNDTELRKILAQLAADHAEGHQRTRTVLDAAGADPAPAANTPAGQRELLARQAAYTRQGHDALRQAHSRARRTTAALRALRYRRNRPHEHRVSPELLRRLPHTRGAKALKHALTQLGVNYVWGGTTPGKGLDCSGLVQYAWREAGINLPRTSQAQMNFGAAVPRADIQPGDLVFPSSAAGGHVQMYAGNGKVIEAPYSGATVRITQMPSQVMAIRRPL</sequence>
<name>A0ABQ1CG15_9MYCO</name>
<evidence type="ECO:0000256" key="3">
    <source>
        <dbReference type="ARBA" id="ARBA00022801"/>
    </source>
</evidence>
<organism evidence="6 7">
    <name type="scientific">Mycobacterium paragordonae</name>
    <dbReference type="NCBI Taxonomy" id="1389713"/>
    <lineage>
        <taxon>Bacteria</taxon>
        <taxon>Bacillati</taxon>
        <taxon>Actinomycetota</taxon>
        <taxon>Actinomycetes</taxon>
        <taxon>Mycobacteriales</taxon>
        <taxon>Mycobacteriaceae</taxon>
        <taxon>Mycobacterium</taxon>
    </lineage>
</organism>
<gene>
    <name evidence="6" type="ORF">MPRG_64460</name>
</gene>
<dbReference type="InterPro" id="IPR000064">
    <property type="entry name" value="NLP_P60_dom"/>
</dbReference>